<dbReference type="AlphaFoldDB" id="A0A0L0UNA6"/>
<dbReference type="Pfam" id="PF05766">
    <property type="entry name" value="NinG"/>
    <property type="match status" value="1"/>
</dbReference>
<gene>
    <name evidence="1" type="ORF">PSTG_18098</name>
</gene>
<keyword evidence="2" id="KW-1185">Reference proteome</keyword>
<dbReference type="Proteomes" id="UP000054564">
    <property type="component" value="Unassembled WGS sequence"/>
</dbReference>
<evidence type="ECO:0000313" key="2">
    <source>
        <dbReference type="Proteomes" id="UP000054564"/>
    </source>
</evidence>
<organism evidence="1 2">
    <name type="scientific">Puccinia striiformis f. sp. tritici PST-78</name>
    <dbReference type="NCBI Taxonomy" id="1165861"/>
    <lineage>
        <taxon>Eukaryota</taxon>
        <taxon>Fungi</taxon>
        <taxon>Dikarya</taxon>
        <taxon>Basidiomycota</taxon>
        <taxon>Pucciniomycotina</taxon>
        <taxon>Pucciniomycetes</taxon>
        <taxon>Pucciniales</taxon>
        <taxon>Pucciniaceae</taxon>
        <taxon>Puccinia</taxon>
    </lineage>
</organism>
<comment type="caution">
    <text evidence="1">The sequence shown here is derived from an EMBL/GenBank/DDBJ whole genome shotgun (WGS) entry which is preliminary data.</text>
</comment>
<accession>A0A0L0UNA6</accession>
<dbReference type="InterPro" id="IPR008713">
    <property type="entry name" value="Phage_lambda_NinG"/>
</dbReference>
<proteinExistence type="predicted"/>
<sequence length="192" mass="22351">MKKPTKPKQYKDKVCAQCGTTFTPEKYLQKVCGPLCAMHYQRDARKRQEERVRKDKLKIRKLAVKPLRYFINLAQTEFNAYIRERDADDPCISCGRHHEGQYHAGHYRTVGSNPELRFDEDNCHKQCSVCNNFKSANLAEYRPNLIAKIGQARFDRLIGPTPKVGKLGRSDYERIRDTYKAKRKALKQEKAA</sequence>
<dbReference type="EMBL" id="AJIL01001722">
    <property type="protein sequence ID" value="KNE88498.1"/>
    <property type="molecule type" value="Genomic_DNA"/>
</dbReference>
<dbReference type="STRING" id="1165861.A0A0L0UNA6"/>
<evidence type="ECO:0000313" key="1">
    <source>
        <dbReference type="EMBL" id="KNE88498.1"/>
    </source>
</evidence>
<reference evidence="2" key="1">
    <citation type="submission" date="2014-03" db="EMBL/GenBank/DDBJ databases">
        <title>The Genome Sequence of Puccinia striiformis f. sp. tritici PST-78.</title>
        <authorList>
            <consortium name="The Broad Institute Genome Sequencing Platform"/>
            <person name="Cuomo C."/>
            <person name="Hulbert S."/>
            <person name="Chen X."/>
            <person name="Walker B."/>
            <person name="Young S.K."/>
            <person name="Zeng Q."/>
            <person name="Gargeya S."/>
            <person name="Fitzgerald M."/>
            <person name="Haas B."/>
            <person name="Abouelleil A."/>
            <person name="Alvarado L."/>
            <person name="Arachchi H.M."/>
            <person name="Berlin A.M."/>
            <person name="Chapman S.B."/>
            <person name="Goldberg J."/>
            <person name="Griggs A."/>
            <person name="Gujja S."/>
            <person name="Hansen M."/>
            <person name="Howarth C."/>
            <person name="Imamovic A."/>
            <person name="Larimer J."/>
            <person name="McCowan C."/>
            <person name="Montmayeur A."/>
            <person name="Murphy C."/>
            <person name="Neiman D."/>
            <person name="Pearson M."/>
            <person name="Priest M."/>
            <person name="Roberts A."/>
            <person name="Saif S."/>
            <person name="Shea T."/>
            <person name="Sisk P."/>
            <person name="Sykes S."/>
            <person name="Wortman J."/>
            <person name="Nusbaum C."/>
            <person name="Birren B."/>
        </authorList>
    </citation>
    <scope>NUCLEOTIDE SEQUENCE [LARGE SCALE GENOMIC DNA]</scope>
    <source>
        <strain evidence="2">race PST-78</strain>
    </source>
</reference>
<protein>
    <submittedName>
        <fullName evidence="1">Bacteriophage Lambda NinG protein</fullName>
    </submittedName>
</protein>
<name>A0A0L0UNA6_9BASI</name>